<dbReference type="AlphaFoldDB" id="A0A7X1B6G5"/>
<dbReference type="InterPro" id="IPR003362">
    <property type="entry name" value="Bact_transf"/>
</dbReference>
<evidence type="ECO:0000259" key="8">
    <source>
        <dbReference type="Pfam" id="PF02397"/>
    </source>
</evidence>
<gene>
    <name evidence="9" type="ORF">H5P27_09410</name>
</gene>
<dbReference type="NCBIfam" id="TIGR03025">
    <property type="entry name" value="EPS_sugtrans"/>
    <property type="match status" value="1"/>
</dbReference>
<feature type="transmembrane region" description="Helical" evidence="7">
    <location>
        <begin position="121"/>
        <end position="140"/>
    </location>
</feature>
<evidence type="ECO:0000256" key="1">
    <source>
        <dbReference type="ARBA" id="ARBA00004141"/>
    </source>
</evidence>
<keyword evidence="6 7" id="KW-0472">Membrane</keyword>
<dbReference type="Proteomes" id="UP000526501">
    <property type="component" value="Unassembled WGS sequence"/>
</dbReference>
<feature type="transmembrane region" description="Helical" evidence="7">
    <location>
        <begin position="58"/>
        <end position="74"/>
    </location>
</feature>
<feature type="domain" description="Bacterial sugar transferase" evidence="8">
    <location>
        <begin position="289"/>
        <end position="468"/>
    </location>
</feature>
<evidence type="ECO:0000256" key="4">
    <source>
        <dbReference type="ARBA" id="ARBA00022692"/>
    </source>
</evidence>
<feature type="transmembrane region" description="Helical" evidence="7">
    <location>
        <begin position="16"/>
        <end position="38"/>
    </location>
</feature>
<keyword evidence="4 7" id="KW-0812">Transmembrane</keyword>
<comment type="similarity">
    <text evidence="2">Belongs to the bacterial sugar transferase family.</text>
</comment>
<evidence type="ECO:0000256" key="2">
    <source>
        <dbReference type="ARBA" id="ARBA00006464"/>
    </source>
</evidence>
<evidence type="ECO:0000256" key="7">
    <source>
        <dbReference type="SAM" id="Phobius"/>
    </source>
</evidence>
<keyword evidence="10" id="KW-1185">Reference proteome</keyword>
<reference evidence="9 10" key="1">
    <citation type="submission" date="2020-07" db="EMBL/GenBank/DDBJ databases">
        <authorList>
            <person name="Feng X."/>
        </authorList>
    </citation>
    <scope>NUCLEOTIDE SEQUENCE [LARGE SCALE GENOMIC DNA]</scope>
    <source>
        <strain evidence="9 10">JCM23202</strain>
    </source>
</reference>
<accession>A0A7X1B6G5</accession>
<sequence>MTRSKSTLYNRTCTSYSVLLFLGDLATVALSLYLGYFLRFTVFATFRPVAEFPSFGEYKLHVLLAVFVYALIAHNQRLYRWSVVVSRSRSLAQVFRVAALWAFAVVGTSLMMGLSPDLSRFYMVCSMACLVVMLSFWRLFMHAVLHHSRLFAGVEKSIALVGTGEMASNFAESIKSGRAGLHQFAGFVTTGPRPEGRMKSSDVLGELDDLEALMGSGRFESVVVCDETISNSKLLEIAKLCERNFVDFKTVPRTFEVFSSCLQVVSMGNLRVMSLSDVPQNRFVNRAIKRSFDFVGACFGLMLSLPLYAVLIPLVKRESPGPVFYKQVRSGLGGKPFEIYKIRSMRQDAESGGQVGWSTEVDPRRTKIGTFMRKWNLDEIPQFWNVLKGDMSLVGPRPERPELIQGFLEEIPYYQSRHSVKPGMTGWAQVNGLRGDTSISERIRYDLQYIESWSVWMDLSIQFRTIFNYKGAC</sequence>
<dbReference type="RefSeq" id="WP_185660150.1">
    <property type="nucleotide sequence ID" value="NZ_CAWPOO010000008.1"/>
</dbReference>
<name>A0A7X1B6G5_9BACT</name>
<comment type="subcellular location">
    <subcellularLocation>
        <location evidence="1">Membrane</location>
        <topology evidence="1">Multi-pass membrane protein</topology>
    </subcellularLocation>
</comment>
<evidence type="ECO:0000256" key="3">
    <source>
        <dbReference type="ARBA" id="ARBA00022679"/>
    </source>
</evidence>
<dbReference type="InterPro" id="IPR017475">
    <property type="entry name" value="EPS_sugar_tfrase"/>
</dbReference>
<evidence type="ECO:0000313" key="10">
    <source>
        <dbReference type="Proteomes" id="UP000526501"/>
    </source>
</evidence>
<dbReference type="GO" id="GO:0016020">
    <property type="term" value="C:membrane"/>
    <property type="evidence" value="ECO:0007669"/>
    <property type="project" value="UniProtKB-SubCell"/>
</dbReference>
<evidence type="ECO:0000256" key="5">
    <source>
        <dbReference type="ARBA" id="ARBA00022989"/>
    </source>
</evidence>
<dbReference type="Gene3D" id="3.40.50.720">
    <property type="entry name" value="NAD(P)-binding Rossmann-like Domain"/>
    <property type="match status" value="1"/>
</dbReference>
<evidence type="ECO:0000256" key="6">
    <source>
        <dbReference type="ARBA" id="ARBA00023136"/>
    </source>
</evidence>
<dbReference type="GO" id="GO:0016780">
    <property type="term" value="F:phosphotransferase activity, for other substituted phosphate groups"/>
    <property type="evidence" value="ECO:0007669"/>
    <property type="project" value="TreeGrafter"/>
</dbReference>
<feature type="transmembrane region" description="Helical" evidence="7">
    <location>
        <begin position="292"/>
        <end position="315"/>
    </location>
</feature>
<proteinExistence type="inferred from homology"/>
<keyword evidence="3 9" id="KW-0808">Transferase</keyword>
<keyword evidence="5 7" id="KW-1133">Transmembrane helix</keyword>
<comment type="caution">
    <text evidence="9">The sequence shown here is derived from an EMBL/GenBank/DDBJ whole genome shotgun (WGS) entry which is preliminary data.</text>
</comment>
<dbReference type="EMBL" id="JACHVC010000008">
    <property type="protein sequence ID" value="MBC2606264.1"/>
    <property type="molecule type" value="Genomic_DNA"/>
</dbReference>
<dbReference type="Pfam" id="PF13727">
    <property type="entry name" value="CoA_binding_3"/>
    <property type="match status" value="1"/>
</dbReference>
<dbReference type="Pfam" id="PF02397">
    <property type="entry name" value="Bac_transf"/>
    <property type="match status" value="1"/>
</dbReference>
<feature type="transmembrane region" description="Helical" evidence="7">
    <location>
        <begin position="94"/>
        <end position="115"/>
    </location>
</feature>
<organism evidence="9 10">
    <name type="scientific">Pelagicoccus albus</name>
    <dbReference type="NCBI Taxonomy" id="415222"/>
    <lineage>
        <taxon>Bacteria</taxon>
        <taxon>Pseudomonadati</taxon>
        <taxon>Verrucomicrobiota</taxon>
        <taxon>Opitutia</taxon>
        <taxon>Puniceicoccales</taxon>
        <taxon>Pelagicoccaceae</taxon>
        <taxon>Pelagicoccus</taxon>
    </lineage>
</organism>
<dbReference type="PANTHER" id="PTHR30576">
    <property type="entry name" value="COLANIC BIOSYNTHESIS UDP-GLUCOSE LIPID CARRIER TRANSFERASE"/>
    <property type="match status" value="1"/>
</dbReference>
<protein>
    <submittedName>
        <fullName evidence="9">Sugar transferase</fullName>
    </submittedName>
</protein>
<evidence type="ECO:0000313" key="9">
    <source>
        <dbReference type="EMBL" id="MBC2606264.1"/>
    </source>
</evidence>
<dbReference type="PANTHER" id="PTHR30576:SF0">
    <property type="entry name" value="UNDECAPRENYL-PHOSPHATE N-ACETYLGALACTOSAMINYL 1-PHOSPHATE TRANSFERASE-RELATED"/>
    <property type="match status" value="1"/>
</dbReference>